<dbReference type="InterPro" id="IPR020471">
    <property type="entry name" value="AKR"/>
</dbReference>
<comment type="caution">
    <text evidence="8">The sequence shown here is derived from an EMBL/GenBank/DDBJ whole genome shotgun (WGS) entry which is preliminary data.</text>
</comment>
<feature type="active site" description="Proton donor" evidence="4">
    <location>
        <position position="49"/>
    </location>
</feature>
<feature type="site" description="Lowers pKa of active site Tyr" evidence="6">
    <location>
        <position position="74"/>
    </location>
</feature>
<evidence type="ECO:0000313" key="8">
    <source>
        <dbReference type="EMBL" id="RAK68094.1"/>
    </source>
</evidence>
<dbReference type="RefSeq" id="WP_111477707.1">
    <property type="nucleotide sequence ID" value="NZ_QHKM01000002.1"/>
</dbReference>
<dbReference type="GO" id="GO:0016616">
    <property type="term" value="F:oxidoreductase activity, acting on the CH-OH group of donors, NAD or NADP as acceptor"/>
    <property type="evidence" value="ECO:0007669"/>
    <property type="project" value="UniProtKB-ARBA"/>
</dbReference>
<dbReference type="FunFam" id="3.20.20.100:FF:000015">
    <property type="entry name" value="Oxidoreductase, aldo/keto reductase family"/>
    <property type="match status" value="1"/>
</dbReference>
<dbReference type="CDD" id="cd19133">
    <property type="entry name" value="AKR_AKR5F1"/>
    <property type="match status" value="1"/>
</dbReference>
<name>A0A328BQ86_9BACT</name>
<evidence type="ECO:0000256" key="6">
    <source>
        <dbReference type="PIRSR" id="PIRSR000097-3"/>
    </source>
</evidence>
<evidence type="ECO:0000259" key="7">
    <source>
        <dbReference type="Pfam" id="PF00248"/>
    </source>
</evidence>
<dbReference type="SUPFAM" id="SSF51430">
    <property type="entry name" value="NAD(P)-linked oxidoreductase"/>
    <property type="match status" value="1"/>
</dbReference>
<feature type="binding site" evidence="5">
    <location>
        <position position="107"/>
    </location>
    <ligand>
        <name>substrate</name>
    </ligand>
</feature>
<evidence type="ECO:0000313" key="9">
    <source>
        <dbReference type="Proteomes" id="UP000248553"/>
    </source>
</evidence>
<dbReference type="PROSITE" id="PS00063">
    <property type="entry name" value="ALDOKETO_REDUCTASE_3"/>
    <property type="match status" value="1"/>
</dbReference>
<keyword evidence="3" id="KW-0560">Oxidoreductase</keyword>
<comment type="similarity">
    <text evidence="1">Belongs to the aldo/keto reductase family.</text>
</comment>
<gene>
    <name evidence="8" type="ORF">DLM85_08635</name>
</gene>
<dbReference type="PANTHER" id="PTHR43827">
    <property type="entry name" value="2,5-DIKETO-D-GLUCONIC ACID REDUCTASE"/>
    <property type="match status" value="1"/>
</dbReference>
<dbReference type="OrthoDB" id="9804790at2"/>
<dbReference type="InterPro" id="IPR023210">
    <property type="entry name" value="NADP_OxRdtase_dom"/>
</dbReference>
<evidence type="ECO:0000256" key="3">
    <source>
        <dbReference type="ARBA" id="ARBA00023002"/>
    </source>
</evidence>
<dbReference type="InterPro" id="IPR036812">
    <property type="entry name" value="NAD(P)_OxRdtase_dom_sf"/>
</dbReference>
<dbReference type="Gene3D" id="3.20.20.100">
    <property type="entry name" value="NADP-dependent oxidoreductase domain"/>
    <property type="match status" value="1"/>
</dbReference>
<keyword evidence="9" id="KW-1185">Reference proteome</keyword>
<feature type="domain" description="NADP-dependent oxidoreductase" evidence="7">
    <location>
        <begin position="24"/>
        <end position="258"/>
    </location>
</feature>
<reference evidence="9" key="1">
    <citation type="submission" date="2018-05" db="EMBL/GenBank/DDBJ databases">
        <authorList>
            <person name="Nie L."/>
        </authorList>
    </citation>
    <scope>NUCLEOTIDE SEQUENCE [LARGE SCALE GENOMIC DNA]</scope>
    <source>
        <strain evidence="9">NL</strain>
    </source>
</reference>
<dbReference type="PANTHER" id="PTHR43827:SF3">
    <property type="entry name" value="NADP-DEPENDENT OXIDOREDUCTASE DOMAIN-CONTAINING PROTEIN"/>
    <property type="match status" value="1"/>
</dbReference>
<accession>A0A328BQ86</accession>
<dbReference type="Proteomes" id="UP000248553">
    <property type="component" value="Unassembled WGS sequence"/>
</dbReference>
<proteinExistence type="inferred from homology"/>
<keyword evidence="2" id="KW-0521">NADP</keyword>
<dbReference type="PROSITE" id="PS00062">
    <property type="entry name" value="ALDOKETO_REDUCTASE_2"/>
    <property type="match status" value="1"/>
</dbReference>
<dbReference type="EMBL" id="QHKM01000002">
    <property type="protein sequence ID" value="RAK68094.1"/>
    <property type="molecule type" value="Genomic_DNA"/>
</dbReference>
<dbReference type="AlphaFoldDB" id="A0A328BQ86"/>
<dbReference type="PRINTS" id="PR00069">
    <property type="entry name" value="ALDKETRDTASE"/>
</dbReference>
<dbReference type="InterPro" id="IPR018170">
    <property type="entry name" value="Aldo/ket_reductase_CS"/>
</dbReference>
<evidence type="ECO:0000256" key="4">
    <source>
        <dbReference type="PIRSR" id="PIRSR000097-1"/>
    </source>
</evidence>
<evidence type="ECO:0000256" key="1">
    <source>
        <dbReference type="ARBA" id="ARBA00007905"/>
    </source>
</evidence>
<dbReference type="Pfam" id="PF00248">
    <property type="entry name" value="Aldo_ket_red"/>
    <property type="match status" value="1"/>
</dbReference>
<dbReference type="PROSITE" id="PS00798">
    <property type="entry name" value="ALDOKETO_REDUCTASE_1"/>
    <property type="match status" value="1"/>
</dbReference>
<protein>
    <submittedName>
        <fullName evidence="8">Aldo/keto reductase</fullName>
    </submittedName>
</protein>
<evidence type="ECO:0000256" key="5">
    <source>
        <dbReference type="PIRSR" id="PIRSR000097-2"/>
    </source>
</evidence>
<dbReference type="PIRSF" id="PIRSF000097">
    <property type="entry name" value="AKR"/>
    <property type="match status" value="1"/>
</dbReference>
<organism evidence="8 9">
    <name type="scientific">Hymenobacter edaphi</name>
    <dbReference type="NCBI Taxonomy" id="2211146"/>
    <lineage>
        <taxon>Bacteria</taxon>
        <taxon>Pseudomonadati</taxon>
        <taxon>Bacteroidota</taxon>
        <taxon>Cytophagia</taxon>
        <taxon>Cytophagales</taxon>
        <taxon>Hymenobacteraceae</taxon>
        <taxon>Hymenobacter</taxon>
    </lineage>
</organism>
<evidence type="ECO:0000256" key="2">
    <source>
        <dbReference type="ARBA" id="ARBA00022857"/>
    </source>
</evidence>
<sequence length="283" mass="32180">MQTVTLNNGVNMPLLGFGVFQVPDPAECETSVLEAIKAGYRLIDTAAAYMNEEAVGRAIRKSGVPREELFITTKLWVQDASYEGAKQAFETSLQKLGLDYLDLYLIHQPYGDVHGAWRALEELYKAGRIKAIGISNFAPDRVMDFLVHHEVKPAVNQVETHPFHQQLETQQFLQENDVQIESWGPFAEGKNDIFRNEVLSAIAGKYQKTVAQVILRWLTQRGVVAIPKSVKPERMAENFNIFDFELSPQDMDAIKALDTKTSLFFDHRDPNMVKWISERKIHD</sequence>